<keyword evidence="2" id="KW-1185">Reference proteome</keyword>
<evidence type="ECO:0000313" key="1">
    <source>
        <dbReference type="EMBL" id="TCS77700.1"/>
    </source>
</evidence>
<dbReference type="InterPro" id="IPR029063">
    <property type="entry name" value="SAM-dependent_MTases_sf"/>
</dbReference>
<gene>
    <name evidence="1" type="ORF">EDD59_11517</name>
</gene>
<dbReference type="RefSeq" id="WP_333676845.1">
    <property type="nucleotide sequence ID" value="NZ_DAIPCY010000017.1"/>
</dbReference>
<organism evidence="1 2">
    <name type="scientific">Muricomes intestini</name>
    <dbReference type="NCBI Taxonomy" id="1796634"/>
    <lineage>
        <taxon>Bacteria</taxon>
        <taxon>Bacillati</taxon>
        <taxon>Bacillota</taxon>
        <taxon>Clostridia</taxon>
        <taxon>Lachnospirales</taxon>
        <taxon>Lachnospiraceae</taxon>
        <taxon>Muricomes</taxon>
    </lineage>
</organism>
<comment type="caution">
    <text evidence="1">The sequence shown here is derived from an EMBL/GenBank/DDBJ whole genome shotgun (WGS) entry which is preliminary data.</text>
</comment>
<accession>A0A4R3K4T5</accession>
<name>A0A4R3K4T5_9FIRM</name>
<dbReference type="EMBL" id="SLZZ01000015">
    <property type="protein sequence ID" value="TCS77700.1"/>
    <property type="molecule type" value="Genomic_DNA"/>
</dbReference>
<sequence length="165" mass="19100">MSSIFDNMSNKDKCQKFTPVDMVQKKLDLAGYTTNLTGKRVLENSFGSGNMLLEIVRRYIKNCLNQSIPLIEDTARQYLYPDTEGIQKAFVRDDQYYIKISDECKEDDTVKDFYKQINLGGEIHRLDYLLMSMIGMNSKMMDRPEVSQKIGQAIEMLRAKRNIMG</sequence>
<evidence type="ECO:0000313" key="2">
    <source>
        <dbReference type="Proteomes" id="UP000295726"/>
    </source>
</evidence>
<protein>
    <submittedName>
        <fullName evidence="1">Uncharacterized protein</fullName>
    </submittedName>
</protein>
<reference evidence="1 2" key="1">
    <citation type="submission" date="2019-03" db="EMBL/GenBank/DDBJ databases">
        <title>Genomic Encyclopedia of Type Strains, Phase IV (KMG-IV): sequencing the most valuable type-strain genomes for metagenomic binning, comparative biology and taxonomic classification.</title>
        <authorList>
            <person name="Goeker M."/>
        </authorList>
    </citation>
    <scope>NUCLEOTIDE SEQUENCE [LARGE SCALE GENOMIC DNA]</scope>
    <source>
        <strain evidence="1 2">DSM 29489</strain>
    </source>
</reference>
<dbReference type="AlphaFoldDB" id="A0A4R3K4T5"/>
<dbReference type="Proteomes" id="UP000295726">
    <property type="component" value="Unassembled WGS sequence"/>
</dbReference>
<dbReference type="SUPFAM" id="SSF53335">
    <property type="entry name" value="S-adenosyl-L-methionine-dependent methyltransferases"/>
    <property type="match status" value="1"/>
</dbReference>
<proteinExistence type="predicted"/>